<accession>A0ABS1HDE2</accession>
<dbReference type="Gene3D" id="3.40.50.360">
    <property type="match status" value="1"/>
</dbReference>
<comment type="caution">
    <text evidence="6">The sequence shown here is derived from an EMBL/GenBank/DDBJ whole genome shotgun (WGS) entry which is preliminary data.</text>
</comment>
<dbReference type="EMBL" id="JAEOAH010000073">
    <property type="protein sequence ID" value="MBK3497425.1"/>
    <property type="molecule type" value="Genomic_DNA"/>
</dbReference>
<evidence type="ECO:0000256" key="2">
    <source>
        <dbReference type="ARBA" id="ARBA00022630"/>
    </source>
</evidence>
<evidence type="ECO:0000313" key="7">
    <source>
        <dbReference type="Proteomes" id="UP000618943"/>
    </source>
</evidence>
<organism evidence="6 7">
    <name type="scientific">Viridibacillus soli</name>
    <dbReference type="NCBI Taxonomy" id="2798301"/>
    <lineage>
        <taxon>Bacteria</taxon>
        <taxon>Bacillati</taxon>
        <taxon>Bacillota</taxon>
        <taxon>Bacilli</taxon>
        <taxon>Bacillales</taxon>
        <taxon>Caryophanaceae</taxon>
        <taxon>Viridibacillus</taxon>
    </lineage>
</organism>
<dbReference type="InterPro" id="IPR003680">
    <property type="entry name" value="Flavodoxin_fold"/>
</dbReference>
<evidence type="ECO:0000256" key="4">
    <source>
        <dbReference type="ARBA" id="ARBA00037981"/>
    </source>
</evidence>
<comment type="cofactor">
    <cofactor evidence="1">
        <name>FAD</name>
        <dbReference type="ChEBI" id="CHEBI:57692"/>
    </cofactor>
</comment>
<protein>
    <submittedName>
        <fullName evidence="6">NAD(P)H-dependent oxidoreductase</fullName>
    </submittedName>
</protein>
<dbReference type="PANTHER" id="PTHR46305:SF3">
    <property type="entry name" value="NADPH:QUINONE OXIDOREDUCTASE MDAB"/>
    <property type="match status" value="1"/>
</dbReference>
<dbReference type="InterPro" id="IPR029039">
    <property type="entry name" value="Flavoprotein-like_sf"/>
</dbReference>
<dbReference type="PANTHER" id="PTHR46305">
    <property type="match status" value="1"/>
</dbReference>
<dbReference type="Proteomes" id="UP000618943">
    <property type="component" value="Unassembled WGS sequence"/>
</dbReference>
<dbReference type="Pfam" id="PF02525">
    <property type="entry name" value="Flavodoxin_2"/>
    <property type="match status" value="1"/>
</dbReference>
<evidence type="ECO:0000259" key="5">
    <source>
        <dbReference type="Pfam" id="PF02525"/>
    </source>
</evidence>
<name>A0ABS1HDE2_9BACL</name>
<feature type="domain" description="Flavodoxin-like fold" evidence="5">
    <location>
        <begin position="3"/>
        <end position="179"/>
    </location>
</feature>
<keyword evidence="7" id="KW-1185">Reference proteome</keyword>
<dbReference type="RefSeq" id="WP_200750693.1">
    <property type="nucleotide sequence ID" value="NZ_JAEOAH010000073.1"/>
</dbReference>
<dbReference type="InterPro" id="IPR052397">
    <property type="entry name" value="NADPH-QR_MdaB"/>
</dbReference>
<gene>
    <name evidence="6" type="ORF">JFL43_21950</name>
</gene>
<keyword evidence="3" id="KW-0274">FAD</keyword>
<dbReference type="SUPFAM" id="SSF52218">
    <property type="entry name" value="Flavoproteins"/>
    <property type="match status" value="1"/>
</dbReference>
<evidence type="ECO:0000256" key="1">
    <source>
        <dbReference type="ARBA" id="ARBA00001974"/>
    </source>
</evidence>
<reference evidence="6 7" key="1">
    <citation type="submission" date="2020-12" db="EMBL/GenBank/DDBJ databases">
        <title>YIM B01967 draft genome.</title>
        <authorList>
            <person name="Yan X."/>
        </authorList>
    </citation>
    <scope>NUCLEOTIDE SEQUENCE [LARGE SCALE GENOMIC DNA]</scope>
    <source>
        <strain evidence="6 7">YIM B01967</strain>
    </source>
</reference>
<comment type="similarity">
    <text evidence="4">Belongs to the oxidoreductase MdaB family.</text>
</comment>
<proteinExistence type="inferred from homology"/>
<evidence type="ECO:0000313" key="6">
    <source>
        <dbReference type="EMBL" id="MBK3497425.1"/>
    </source>
</evidence>
<sequence length="185" mass="21367">MDKILLVDGHDQYERAQGTLTQSLAKVIQSDLSTEYEIQTTIVKEGYEVDKEIEKFLWADCIVIQTPIYWFSIPGLLKKYFDDIFLPKVFFAKGPELGRGGLLKEKKYMFSVTWGVKKTSFASTEPTAFLEGKTEDEVLFPVHKTFEYCGMQQLPTFSLYGAMKERVIEEDLNQIQAHLKKIFIK</sequence>
<evidence type="ECO:0000256" key="3">
    <source>
        <dbReference type="ARBA" id="ARBA00022827"/>
    </source>
</evidence>
<keyword evidence="2" id="KW-0285">Flavoprotein</keyword>